<reference evidence="1" key="1">
    <citation type="submission" date="2022-12" db="EMBL/GenBank/DDBJ databases">
        <title>Chromosome-level genome assembly of the bean flower thrips Megalurothrips usitatus.</title>
        <authorList>
            <person name="Ma L."/>
            <person name="Liu Q."/>
            <person name="Li H."/>
            <person name="Cai W."/>
        </authorList>
    </citation>
    <scope>NUCLEOTIDE SEQUENCE</scope>
    <source>
        <strain evidence="1">Cailab_2022a</strain>
    </source>
</reference>
<accession>A0AAV7X591</accession>
<dbReference type="Proteomes" id="UP001075354">
    <property type="component" value="Chromosome 13"/>
</dbReference>
<evidence type="ECO:0000313" key="2">
    <source>
        <dbReference type="Proteomes" id="UP001075354"/>
    </source>
</evidence>
<sequence length="62" mass="7045">MELEPVWGRKLYPGAASQGLMFGLDAHPHPHPHHHRALKEEPLTSSQLRAWMHQPAPVDHGR</sequence>
<comment type="caution">
    <text evidence="1">The sequence shown here is derived from an EMBL/GenBank/DDBJ whole genome shotgun (WGS) entry which is preliminary data.</text>
</comment>
<gene>
    <name evidence="1" type="ORF">ONE63_002774</name>
</gene>
<keyword evidence="2" id="KW-1185">Reference proteome</keyword>
<evidence type="ECO:0000313" key="1">
    <source>
        <dbReference type="EMBL" id="KAJ1521068.1"/>
    </source>
</evidence>
<proteinExistence type="predicted"/>
<name>A0AAV7X591_9NEOP</name>
<dbReference type="AlphaFoldDB" id="A0AAV7X591"/>
<organism evidence="1 2">
    <name type="scientific">Megalurothrips usitatus</name>
    <name type="common">bean blossom thrips</name>
    <dbReference type="NCBI Taxonomy" id="439358"/>
    <lineage>
        <taxon>Eukaryota</taxon>
        <taxon>Metazoa</taxon>
        <taxon>Ecdysozoa</taxon>
        <taxon>Arthropoda</taxon>
        <taxon>Hexapoda</taxon>
        <taxon>Insecta</taxon>
        <taxon>Pterygota</taxon>
        <taxon>Neoptera</taxon>
        <taxon>Paraneoptera</taxon>
        <taxon>Thysanoptera</taxon>
        <taxon>Terebrantia</taxon>
        <taxon>Thripoidea</taxon>
        <taxon>Thripidae</taxon>
        <taxon>Megalurothrips</taxon>
    </lineage>
</organism>
<dbReference type="EMBL" id="JAPTSV010000013">
    <property type="protein sequence ID" value="KAJ1521068.1"/>
    <property type="molecule type" value="Genomic_DNA"/>
</dbReference>
<protein>
    <submittedName>
        <fullName evidence="1">Uncharacterized protein</fullName>
    </submittedName>
</protein>